<keyword evidence="1" id="KW-0812">Transmembrane</keyword>
<accession>A0A7W7H5Q4</accession>
<evidence type="ECO:0000313" key="3">
    <source>
        <dbReference type="Proteomes" id="UP000546162"/>
    </source>
</evidence>
<keyword evidence="1" id="KW-1133">Transmembrane helix</keyword>
<feature type="transmembrane region" description="Helical" evidence="1">
    <location>
        <begin position="42"/>
        <end position="61"/>
    </location>
</feature>
<dbReference type="RefSeq" id="WP_185044551.1">
    <property type="nucleotide sequence ID" value="NZ_BAABFG010000005.1"/>
</dbReference>
<keyword evidence="1" id="KW-0472">Membrane</keyword>
<organism evidence="2 3">
    <name type="scientific">Actinoplanes octamycinicus</name>
    <dbReference type="NCBI Taxonomy" id="135948"/>
    <lineage>
        <taxon>Bacteria</taxon>
        <taxon>Bacillati</taxon>
        <taxon>Actinomycetota</taxon>
        <taxon>Actinomycetes</taxon>
        <taxon>Micromonosporales</taxon>
        <taxon>Micromonosporaceae</taxon>
        <taxon>Actinoplanes</taxon>
    </lineage>
</organism>
<dbReference type="Proteomes" id="UP000546162">
    <property type="component" value="Unassembled WGS sequence"/>
</dbReference>
<gene>
    <name evidence="2" type="ORF">BJY16_007843</name>
</gene>
<name>A0A7W7H5Q4_9ACTN</name>
<evidence type="ECO:0000313" key="2">
    <source>
        <dbReference type="EMBL" id="MBB4744384.1"/>
    </source>
</evidence>
<comment type="caution">
    <text evidence="2">The sequence shown here is derived from an EMBL/GenBank/DDBJ whole genome shotgun (WGS) entry which is preliminary data.</text>
</comment>
<sequence>MRVYRHYSWIFVAVTVIMTASVVAGLVQLLAEPSIDTISKSAFLLMIYAAVLAFPFVALRWKTVVDDEAVTQHWFLNTYRIPLAEITGIERDADFARWFLRLRTGERSFEVIPCYVFRNPGGAFNLTPPRVLAAVQADIESRLAAQHVG</sequence>
<evidence type="ECO:0000256" key="1">
    <source>
        <dbReference type="SAM" id="Phobius"/>
    </source>
</evidence>
<dbReference type="EMBL" id="JACHNB010000001">
    <property type="protein sequence ID" value="MBB4744384.1"/>
    <property type="molecule type" value="Genomic_DNA"/>
</dbReference>
<dbReference type="AlphaFoldDB" id="A0A7W7H5Q4"/>
<protein>
    <submittedName>
        <fullName evidence="2">Uncharacterized protein</fullName>
    </submittedName>
</protein>
<feature type="transmembrane region" description="Helical" evidence="1">
    <location>
        <begin position="6"/>
        <end position="30"/>
    </location>
</feature>
<proteinExistence type="predicted"/>
<reference evidence="2 3" key="1">
    <citation type="submission" date="2020-08" db="EMBL/GenBank/DDBJ databases">
        <title>Sequencing the genomes of 1000 actinobacteria strains.</title>
        <authorList>
            <person name="Klenk H.-P."/>
        </authorList>
    </citation>
    <scope>NUCLEOTIDE SEQUENCE [LARGE SCALE GENOMIC DNA]</scope>
    <source>
        <strain evidence="2 3">DSM 45809</strain>
    </source>
</reference>
<keyword evidence="3" id="KW-1185">Reference proteome</keyword>